<dbReference type="EMBL" id="LR797447">
    <property type="protein sequence ID" value="CAB4217273.1"/>
    <property type="molecule type" value="Genomic_DNA"/>
</dbReference>
<dbReference type="EMBL" id="LR798371">
    <property type="protein sequence ID" value="CAB5227426.1"/>
    <property type="molecule type" value="Genomic_DNA"/>
</dbReference>
<feature type="domain" description="Primase C-terminal 1" evidence="1">
    <location>
        <begin position="217"/>
        <end position="281"/>
    </location>
</feature>
<evidence type="ECO:0000313" key="3">
    <source>
        <dbReference type="EMBL" id="CAB4176392.1"/>
    </source>
</evidence>
<evidence type="ECO:0000259" key="1">
    <source>
        <dbReference type="SMART" id="SM00942"/>
    </source>
</evidence>
<dbReference type="InterPro" id="IPR054347">
    <property type="entry name" value="TOTE_primase"/>
</dbReference>
<gene>
    <name evidence="4" type="ORF">UFOVP1082_22</name>
    <name evidence="5" type="ORF">UFOVP1322_7</name>
    <name evidence="6" type="ORF">UFOVP1434_29</name>
    <name evidence="8" type="ORF">UFOVP1529_53</name>
    <name evidence="7" type="ORF">UFOVP1593_22</name>
    <name evidence="2" type="ORF">UFOVP906_59</name>
    <name evidence="3" type="ORF">UFOVP992_26</name>
</gene>
<evidence type="ECO:0000313" key="2">
    <source>
        <dbReference type="EMBL" id="CAB4170228.1"/>
    </source>
</evidence>
<evidence type="ECO:0000313" key="7">
    <source>
        <dbReference type="EMBL" id="CAB4217273.1"/>
    </source>
</evidence>
<name>A0A6J5RUJ7_9CAUD</name>
<evidence type="ECO:0000313" key="8">
    <source>
        <dbReference type="EMBL" id="CAB5227426.1"/>
    </source>
</evidence>
<dbReference type="EMBL" id="LR797256">
    <property type="protein sequence ID" value="CAB4197221.1"/>
    <property type="molecule type" value="Genomic_DNA"/>
</dbReference>
<protein>
    <submittedName>
        <fullName evidence="5">Primase, C-terminal 1</fullName>
    </submittedName>
</protein>
<reference evidence="5" key="1">
    <citation type="submission" date="2020-05" db="EMBL/GenBank/DDBJ databases">
        <authorList>
            <person name="Chiriac C."/>
            <person name="Salcher M."/>
            <person name="Ghai R."/>
            <person name="Kavagutti S V."/>
        </authorList>
    </citation>
    <scope>NUCLEOTIDE SEQUENCE</scope>
</reference>
<dbReference type="EMBL" id="LR797035">
    <property type="protein sequence ID" value="CAB4183202.1"/>
    <property type="molecule type" value="Genomic_DNA"/>
</dbReference>
<accession>A0A6J5RUJ7</accession>
<dbReference type="InterPro" id="IPR014820">
    <property type="entry name" value="PriCT_1"/>
</dbReference>
<organism evidence="5">
    <name type="scientific">uncultured Caudovirales phage</name>
    <dbReference type="NCBI Taxonomy" id="2100421"/>
    <lineage>
        <taxon>Viruses</taxon>
        <taxon>Duplodnaviria</taxon>
        <taxon>Heunggongvirae</taxon>
        <taxon>Uroviricota</taxon>
        <taxon>Caudoviricetes</taxon>
        <taxon>Peduoviridae</taxon>
        <taxon>Maltschvirus</taxon>
        <taxon>Maltschvirus maltsch</taxon>
    </lineage>
</organism>
<proteinExistence type="predicted"/>
<dbReference type="EMBL" id="LR796936">
    <property type="protein sequence ID" value="CAB4176392.1"/>
    <property type="molecule type" value="Genomic_DNA"/>
</dbReference>
<dbReference type="Pfam" id="PF22548">
    <property type="entry name" value="AEP-TOTE"/>
    <property type="match status" value="1"/>
</dbReference>
<evidence type="ECO:0000313" key="4">
    <source>
        <dbReference type="EMBL" id="CAB4183202.1"/>
    </source>
</evidence>
<dbReference type="EMBL" id="LR797385">
    <property type="protein sequence ID" value="CAB4212582.1"/>
    <property type="molecule type" value="Genomic_DNA"/>
</dbReference>
<dbReference type="EMBL" id="LR796850">
    <property type="protein sequence ID" value="CAB4170228.1"/>
    <property type="molecule type" value="Genomic_DNA"/>
</dbReference>
<sequence length="494" mass="56071">MGATARIMALYAGLPRAYGVYKIEETEKRGKKKGKAQTLQRDVTEELWDSHLSGELQIGIVPIRDDSTCVFGAIDIDDYKTDHCALENKVEKLKLPLTVIKSKSGGAHLYIFLSTPAEACDLRERLSDWAAALGYSGVEIFPKQNRLLNASDTGNWINMPYSGGDVSDRYAIHKGIQLTLDQFLSLAEKRKTTLVASPETNDSPPELLEEAPPCLVTITAGGAAEGGRNTTLFNIGIYCRKRWPDDWNERLKEMNAQFISPALDDAEVNQIIAHLAKKEYAYTCKDKPLSGVCNKTQCLKRQYGIGPSDAQEYFGIDIQNVLRVEFHPPKYYADFNNKRITFAAEELNSQTKFRELVINQANESFMPVTAPMWAQFIIQLCGKAEIAEAPQETRVNAEMIGWLEDYCIEQIPARKWADIIDGQVYEEKEKMYFLPRKWITHTQKEHRVRLTIAIAYQALVSIGLISEQKLINNKRYKVWGVPKFERPEQREDDM</sequence>
<dbReference type="SMART" id="SM00942">
    <property type="entry name" value="PriCT_1"/>
    <property type="match status" value="1"/>
</dbReference>
<evidence type="ECO:0000313" key="6">
    <source>
        <dbReference type="EMBL" id="CAB4212582.1"/>
    </source>
</evidence>
<evidence type="ECO:0000313" key="5">
    <source>
        <dbReference type="EMBL" id="CAB4197221.1"/>
    </source>
</evidence>